<dbReference type="PANTHER" id="PTHR39160:SF4">
    <property type="entry name" value="RESUSCITATION-PROMOTING FACTOR RPFB"/>
    <property type="match status" value="1"/>
</dbReference>
<evidence type="ECO:0000256" key="1">
    <source>
        <dbReference type="ARBA" id="ARBA00022729"/>
    </source>
</evidence>
<dbReference type="OrthoDB" id="9798935at2"/>
<dbReference type="PROSITE" id="PS51109">
    <property type="entry name" value="G5"/>
    <property type="match status" value="1"/>
</dbReference>
<dbReference type="SMART" id="SM01208">
    <property type="entry name" value="G5"/>
    <property type="match status" value="1"/>
</dbReference>
<protein>
    <submittedName>
        <fullName evidence="4">Uncharacterized conserved protein YabE, contains G5 and tandem DUF348 domains</fullName>
    </submittedName>
</protein>
<dbReference type="Pfam" id="PF03990">
    <property type="entry name" value="DUF348"/>
    <property type="match status" value="2"/>
</dbReference>
<feature type="transmembrane region" description="Helical" evidence="2">
    <location>
        <begin position="21"/>
        <end position="41"/>
    </location>
</feature>
<dbReference type="Gene3D" id="2.20.230.10">
    <property type="entry name" value="Resuscitation-promoting factor rpfb"/>
    <property type="match status" value="1"/>
</dbReference>
<dbReference type="STRING" id="1121302.SAMN02745163_00618"/>
<reference evidence="4 5" key="1">
    <citation type="submission" date="2016-11" db="EMBL/GenBank/DDBJ databases">
        <authorList>
            <person name="Jaros S."/>
            <person name="Januszkiewicz K."/>
            <person name="Wedrychowicz H."/>
        </authorList>
    </citation>
    <scope>NUCLEOTIDE SEQUENCE [LARGE SCALE GENOMIC DNA]</scope>
    <source>
        <strain evidence="4 5">DSM 21758</strain>
    </source>
</reference>
<evidence type="ECO:0000313" key="4">
    <source>
        <dbReference type="EMBL" id="SHI67501.1"/>
    </source>
</evidence>
<name>A0A1M6D302_9CLOT</name>
<dbReference type="Gene3D" id="2.40.40.10">
    <property type="entry name" value="RlpA-like domain"/>
    <property type="match status" value="1"/>
</dbReference>
<dbReference type="GO" id="GO:0004553">
    <property type="term" value="F:hydrolase activity, hydrolyzing O-glycosyl compounds"/>
    <property type="evidence" value="ECO:0007669"/>
    <property type="project" value="InterPro"/>
</dbReference>
<dbReference type="Pfam" id="PF06725">
    <property type="entry name" value="3D"/>
    <property type="match status" value="1"/>
</dbReference>
<organism evidence="4 5">
    <name type="scientific">Clostridium cavendishii DSM 21758</name>
    <dbReference type="NCBI Taxonomy" id="1121302"/>
    <lineage>
        <taxon>Bacteria</taxon>
        <taxon>Bacillati</taxon>
        <taxon>Bacillota</taxon>
        <taxon>Clostridia</taxon>
        <taxon>Eubacteriales</taxon>
        <taxon>Clostridiaceae</taxon>
        <taxon>Clostridium</taxon>
    </lineage>
</organism>
<dbReference type="InterPro" id="IPR011098">
    <property type="entry name" value="G5_dom"/>
</dbReference>
<dbReference type="InterPro" id="IPR010611">
    <property type="entry name" value="3D_dom"/>
</dbReference>
<dbReference type="RefSeq" id="WP_072985184.1">
    <property type="nucleotide sequence ID" value="NZ_FQZB01000004.1"/>
</dbReference>
<gene>
    <name evidence="4" type="ORF">SAMN02745163_00618</name>
</gene>
<keyword evidence="2" id="KW-1133">Transmembrane helix</keyword>
<evidence type="ECO:0000256" key="2">
    <source>
        <dbReference type="SAM" id="Phobius"/>
    </source>
</evidence>
<dbReference type="GO" id="GO:0009254">
    <property type="term" value="P:peptidoglycan turnover"/>
    <property type="evidence" value="ECO:0007669"/>
    <property type="project" value="InterPro"/>
</dbReference>
<proteinExistence type="predicted"/>
<dbReference type="InterPro" id="IPR007137">
    <property type="entry name" value="DUF348"/>
</dbReference>
<evidence type="ECO:0000259" key="3">
    <source>
        <dbReference type="PROSITE" id="PS51109"/>
    </source>
</evidence>
<dbReference type="GO" id="GO:0019867">
    <property type="term" value="C:outer membrane"/>
    <property type="evidence" value="ECO:0007669"/>
    <property type="project" value="InterPro"/>
</dbReference>
<dbReference type="Proteomes" id="UP000184310">
    <property type="component" value="Unassembled WGS sequence"/>
</dbReference>
<keyword evidence="5" id="KW-1185">Reference proteome</keyword>
<sequence>MLKNIKDKLTKSFSRGKKAQLLGIVVIVSLIVTIYCLRKTVTVNIDGQESKIVTYKGTVQGALHDNNIVLGKKDKVEPGIEKDISNNGTIKIKRAVNVKVKVDDKELTIETAEDNIASMLKAEGINIKDEDKVLPSKDTKINKDLNVEIVRVEIKDVIDKKDLAFDVNVKKDDSLANSYSKVIQEGQNGEKEITTRIVYENGKEIDRKTIKEAITKEPVTKQMVQGTLKTLALSRGGELTYLRTVSAKATAYSGGGYTATGKSVSRNSEGYSTIAVDPSVIPLGTKVYIPGYGYAVACDTGGAIKGNRIDLYFSSSSEASNWGVRNVTVYLIK</sequence>
<dbReference type="Pfam" id="PF07501">
    <property type="entry name" value="G5"/>
    <property type="match status" value="1"/>
</dbReference>
<feature type="domain" description="G5" evidence="3">
    <location>
        <begin position="149"/>
        <end position="229"/>
    </location>
</feature>
<dbReference type="EMBL" id="FQZB01000004">
    <property type="protein sequence ID" value="SHI67501.1"/>
    <property type="molecule type" value="Genomic_DNA"/>
</dbReference>
<accession>A0A1M6D302</accession>
<dbReference type="InterPro" id="IPR051933">
    <property type="entry name" value="Resuscitation_pf_RpfB"/>
</dbReference>
<keyword evidence="2" id="KW-0812">Transmembrane</keyword>
<dbReference type="InterPro" id="IPR036908">
    <property type="entry name" value="RlpA-like_sf"/>
</dbReference>
<dbReference type="CDD" id="cd22786">
    <property type="entry name" value="DPBB_YuiC-like"/>
    <property type="match status" value="1"/>
</dbReference>
<dbReference type="PANTHER" id="PTHR39160">
    <property type="entry name" value="CELL WALL-BINDING PROTEIN YOCH"/>
    <property type="match status" value="1"/>
</dbReference>
<dbReference type="AlphaFoldDB" id="A0A1M6D302"/>
<keyword evidence="2" id="KW-0472">Membrane</keyword>
<dbReference type="SUPFAM" id="SSF50685">
    <property type="entry name" value="Barwin-like endoglucanases"/>
    <property type="match status" value="1"/>
</dbReference>
<keyword evidence="1" id="KW-0732">Signal</keyword>
<evidence type="ECO:0000313" key="5">
    <source>
        <dbReference type="Proteomes" id="UP000184310"/>
    </source>
</evidence>